<dbReference type="AlphaFoldDB" id="Q4RFP5"/>
<name>Q4RFP5_TETNG</name>
<reference evidence="2" key="2">
    <citation type="submission" date="2004-02" db="EMBL/GenBank/DDBJ databases">
        <authorList>
            <consortium name="Genoscope"/>
            <consortium name="Whitehead Institute Centre for Genome Research"/>
        </authorList>
    </citation>
    <scope>NUCLEOTIDE SEQUENCE</scope>
</reference>
<reference evidence="2" key="1">
    <citation type="journal article" date="2004" name="Nature">
        <title>Genome duplication in the teleost fish Tetraodon nigroviridis reveals the early vertebrate proto-karyotype.</title>
        <authorList>
            <person name="Jaillon O."/>
            <person name="Aury J.-M."/>
            <person name="Brunet F."/>
            <person name="Petit J.-L."/>
            <person name="Stange-Thomann N."/>
            <person name="Mauceli E."/>
            <person name="Bouneau L."/>
            <person name="Fischer C."/>
            <person name="Ozouf-Costaz C."/>
            <person name="Bernot A."/>
            <person name="Nicaud S."/>
            <person name="Jaffe D."/>
            <person name="Fisher S."/>
            <person name="Lutfalla G."/>
            <person name="Dossat C."/>
            <person name="Segurens B."/>
            <person name="Dasilva C."/>
            <person name="Salanoubat M."/>
            <person name="Levy M."/>
            <person name="Boudet N."/>
            <person name="Castellano S."/>
            <person name="Anthouard V."/>
            <person name="Jubin C."/>
            <person name="Castelli V."/>
            <person name="Katinka M."/>
            <person name="Vacherie B."/>
            <person name="Biemont C."/>
            <person name="Skalli Z."/>
            <person name="Cattolico L."/>
            <person name="Poulain J."/>
            <person name="De Berardinis V."/>
            <person name="Cruaud C."/>
            <person name="Duprat S."/>
            <person name="Brottier P."/>
            <person name="Coutanceau J.-P."/>
            <person name="Gouzy J."/>
            <person name="Parra G."/>
            <person name="Lardier G."/>
            <person name="Chapple C."/>
            <person name="McKernan K.J."/>
            <person name="McEwan P."/>
            <person name="Bosak S."/>
            <person name="Kellis M."/>
            <person name="Volff J.-N."/>
            <person name="Guigo R."/>
            <person name="Zody M.C."/>
            <person name="Mesirov J."/>
            <person name="Lindblad-Toh K."/>
            <person name="Birren B."/>
            <person name="Nusbaum C."/>
            <person name="Kahn D."/>
            <person name="Robinson-Rechavi M."/>
            <person name="Laudet V."/>
            <person name="Schachter V."/>
            <person name="Quetier F."/>
            <person name="Saurin W."/>
            <person name="Scarpelli C."/>
            <person name="Wincker P."/>
            <person name="Lander E.S."/>
            <person name="Weissenbach J."/>
            <person name="Roest Crollius H."/>
        </authorList>
    </citation>
    <scope>NUCLEOTIDE SEQUENCE [LARGE SCALE GENOMIC DNA]</scope>
</reference>
<sequence length="50" mass="5499">MAQPHILSSDAPQPAARSPSSPAPVQPPYRQYPQQPLQQISRGNICAFRD</sequence>
<organism evidence="2">
    <name type="scientific">Tetraodon nigroviridis</name>
    <name type="common">Spotted green pufferfish</name>
    <name type="synonym">Chelonodon nigroviridis</name>
    <dbReference type="NCBI Taxonomy" id="99883"/>
    <lineage>
        <taxon>Eukaryota</taxon>
        <taxon>Metazoa</taxon>
        <taxon>Chordata</taxon>
        <taxon>Craniata</taxon>
        <taxon>Vertebrata</taxon>
        <taxon>Euteleostomi</taxon>
        <taxon>Actinopterygii</taxon>
        <taxon>Neopterygii</taxon>
        <taxon>Teleostei</taxon>
        <taxon>Neoteleostei</taxon>
        <taxon>Acanthomorphata</taxon>
        <taxon>Eupercaria</taxon>
        <taxon>Tetraodontiformes</taxon>
        <taxon>Tetradontoidea</taxon>
        <taxon>Tetraodontidae</taxon>
        <taxon>Tetraodon</taxon>
    </lineage>
</organism>
<feature type="region of interest" description="Disordered" evidence="1">
    <location>
        <begin position="1"/>
        <end position="50"/>
    </location>
</feature>
<feature type="compositionally biased region" description="Low complexity" evidence="1">
    <location>
        <begin position="8"/>
        <end position="20"/>
    </location>
</feature>
<dbReference type="EMBL" id="CAAE01015113">
    <property type="protein sequence ID" value="CAG12787.1"/>
    <property type="molecule type" value="Genomic_DNA"/>
</dbReference>
<dbReference type="KEGG" id="tng:GSTEN00035228G001"/>
<feature type="compositionally biased region" description="Low complexity" evidence="1">
    <location>
        <begin position="28"/>
        <end position="39"/>
    </location>
</feature>
<proteinExistence type="predicted"/>
<gene>
    <name evidence="2" type="ORF">GSTENG00035228001</name>
</gene>
<accession>Q4RFP5</accession>
<evidence type="ECO:0000313" key="2">
    <source>
        <dbReference type="EMBL" id="CAG12787.1"/>
    </source>
</evidence>
<protein>
    <submittedName>
        <fullName evidence="2">Chromosome 16 SCAF15113, whole genome shotgun sequence</fullName>
    </submittedName>
</protein>
<evidence type="ECO:0000256" key="1">
    <source>
        <dbReference type="SAM" id="MobiDB-lite"/>
    </source>
</evidence>